<keyword evidence="2" id="KW-0342">GTP-binding</keyword>
<proteinExistence type="predicted"/>
<sequence>VFKIEYSEKRRRFVYVRIYSGTLHLRDVIRISEKEKIKITEMYVPTNGELYSSDTACSGDIVILPNDVLQLNSILGNEILLPQRKFIENPLPM</sequence>
<protein>
    <submittedName>
        <fullName evidence="4">Tetracycline resistance ribosomal protection protein Tet(O)</fullName>
    </submittedName>
</protein>
<evidence type="ECO:0000256" key="1">
    <source>
        <dbReference type="ARBA" id="ARBA00022741"/>
    </source>
</evidence>
<dbReference type="SUPFAM" id="SSF50447">
    <property type="entry name" value="Translation proteins"/>
    <property type="match status" value="1"/>
</dbReference>
<evidence type="ECO:0000313" key="4">
    <source>
        <dbReference type="EMBL" id="MCH3852575.1"/>
    </source>
</evidence>
<comment type="caution">
    <text evidence="4">The sequence shown here is derived from an EMBL/GenBank/DDBJ whole genome shotgun (WGS) entry which is preliminary data.</text>
</comment>
<keyword evidence="1" id="KW-0547">Nucleotide-binding</keyword>
<dbReference type="Gene3D" id="2.40.30.10">
    <property type="entry name" value="Translation factors"/>
    <property type="match status" value="1"/>
</dbReference>
<dbReference type="GO" id="GO:0005525">
    <property type="term" value="F:GTP binding"/>
    <property type="evidence" value="ECO:0007669"/>
    <property type="project" value="UniProtKB-KW"/>
</dbReference>
<dbReference type="Proteomes" id="UP001199644">
    <property type="component" value="Unassembled WGS sequence"/>
</dbReference>
<dbReference type="AlphaFoldDB" id="A0AAW5EB18"/>
<dbReference type="EMBL" id="JAJUOL010000213">
    <property type="protein sequence ID" value="MCH3852575.1"/>
    <property type="molecule type" value="Genomic_DNA"/>
</dbReference>
<feature type="non-terminal residue" evidence="4">
    <location>
        <position position="1"/>
    </location>
</feature>
<feature type="domain" description="Elongation factor G-like" evidence="3">
    <location>
        <begin position="1"/>
        <end position="70"/>
    </location>
</feature>
<dbReference type="InterPro" id="IPR009000">
    <property type="entry name" value="Transl_B-barrel_sf"/>
</dbReference>
<name>A0AAW5EB18_CAMJU</name>
<organism evidence="4 5">
    <name type="scientific">Campylobacter jejuni</name>
    <dbReference type="NCBI Taxonomy" id="197"/>
    <lineage>
        <taxon>Bacteria</taxon>
        <taxon>Pseudomonadati</taxon>
        <taxon>Campylobacterota</taxon>
        <taxon>Epsilonproteobacteria</taxon>
        <taxon>Campylobacterales</taxon>
        <taxon>Campylobacteraceae</taxon>
        <taxon>Campylobacter</taxon>
    </lineage>
</organism>
<dbReference type="Pfam" id="PF22042">
    <property type="entry name" value="EF-G_D2"/>
    <property type="match status" value="1"/>
</dbReference>
<evidence type="ECO:0000256" key="2">
    <source>
        <dbReference type="ARBA" id="ARBA00023134"/>
    </source>
</evidence>
<dbReference type="CDD" id="cd03690">
    <property type="entry name" value="Tet_II"/>
    <property type="match status" value="1"/>
</dbReference>
<accession>A0AAW5EB18</accession>
<evidence type="ECO:0000259" key="3">
    <source>
        <dbReference type="Pfam" id="PF22042"/>
    </source>
</evidence>
<reference evidence="4" key="1">
    <citation type="submission" date="2021-12" db="EMBL/GenBank/DDBJ databases">
        <title>Prevalence of phenicol resistance gene fexA in Campylobacter isolated from poultry supply chain.</title>
        <authorList>
            <person name="Tang B."/>
            <person name="Zheng X."/>
            <person name="Lin J."/>
            <person name="Lin R."/>
            <person name="Yang H."/>
            <person name="Shen Z."/>
            <person name="Xia F."/>
        </authorList>
    </citation>
    <scope>NUCLEOTIDE SEQUENCE</scope>
    <source>
        <strain evidence="4">CJHN2011004</strain>
    </source>
</reference>
<feature type="non-terminal residue" evidence="4">
    <location>
        <position position="93"/>
    </location>
</feature>
<evidence type="ECO:0000313" key="5">
    <source>
        <dbReference type="Proteomes" id="UP001199644"/>
    </source>
</evidence>
<dbReference type="InterPro" id="IPR053905">
    <property type="entry name" value="EF-G-like_DII"/>
</dbReference>
<gene>
    <name evidence="4" type="ORF">LZC39_10770</name>
</gene>